<dbReference type="SMART" id="SM00855">
    <property type="entry name" value="PGAM"/>
    <property type="match status" value="1"/>
</dbReference>
<organism evidence="1 2">
    <name type="scientific">Acinetobacter equi</name>
    <dbReference type="NCBI Taxonomy" id="1324350"/>
    <lineage>
        <taxon>Bacteria</taxon>
        <taxon>Pseudomonadati</taxon>
        <taxon>Pseudomonadota</taxon>
        <taxon>Gammaproteobacteria</taxon>
        <taxon>Moraxellales</taxon>
        <taxon>Moraxellaceae</taxon>
        <taxon>Acinetobacter</taxon>
    </lineage>
</organism>
<proteinExistence type="predicted"/>
<evidence type="ECO:0000313" key="1">
    <source>
        <dbReference type="EMBL" id="ALH96372.1"/>
    </source>
</evidence>
<dbReference type="OrthoDB" id="92610at2"/>
<dbReference type="EMBL" id="CP012808">
    <property type="protein sequence ID" value="ALH96372.1"/>
    <property type="molecule type" value="Genomic_DNA"/>
</dbReference>
<dbReference type="InterPro" id="IPR029033">
    <property type="entry name" value="His_PPase_superfam"/>
</dbReference>
<dbReference type="SUPFAM" id="SSF53254">
    <property type="entry name" value="Phosphoglycerate mutase-like"/>
    <property type="match status" value="1"/>
</dbReference>
<dbReference type="Gene3D" id="3.40.50.1240">
    <property type="entry name" value="Phosphoglycerate mutase-like"/>
    <property type="match status" value="1"/>
</dbReference>
<dbReference type="AlphaFoldDB" id="A0A0N9VY72"/>
<accession>A0A0N9VY72</accession>
<name>A0A0N9VY72_9GAMM</name>
<sequence length="151" mass="16790">MQLTLVRHGEAAPPVYGNDISRPLTPRGHLQAAEIAGFLRKKIQPDVFVVSPLLRAQETLSYLQVYFKDVPVVICNAIKPEDDAKVAVEWLSYLPYESIAVVCHMNVVAHISTILTMESFHPYSLAEARIFDQVVIAQGLSTQVNSYIPTV</sequence>
<dbReference type="CDD" id="cd07067">
    <property type="entry name" value="HP_PGM_like"/>
    <property type="match status" value="1"/>
</dbReference>
<dbReference type="RefSeq" id="WP_054582252.1">
    <property type="nucleotide sequence ID" value="NZ_CP012808.1"/>
</dbReference>
<reference evidence="1 2" key="1">
    <citation type="journal article" date="2015" name="Int. J. Syst. Evol. Microbiol.">
        <title>Acinetobacter equi sp. nov. isolated from horse faeces.</title>
        <authorList>
            <person name="Poppel M.T."/>
            <person name="Skiebe E."/>
            <person name="Laue M."/>
            <person name="Bergmann H."/>
            <person name="Ebersberger I."/>
            <person name="Garn T."/>
            <person name="Fruth A."/>
            <person name="Baumgardt S."/>
            <person name="Busse H.J."/>
            <person name="Wilharm G."/>
        </authorList>
    </citation>
    <scope>NUCLEOTIDE SEQUENCE [LARGE SCALE GENOMIC DNA]</scope>
    <source>
        <strain evidence="1 2">114</strain>
    </source>
</reference>
<evidence type="ECO:0000313" key="2">
    <source>
        <dbReference type="Proteomes" id="UP000064939"/>
    </source>
</evidence>
<dbReference type="STRING" id="1324350.AOY20_12960"/>
<dbReference type="InterPro" id="IPR013078">
    <property type="entry name" value="His_Pase_superF_clade-1"/>
</dbReference>
<dbReference type="Pfam" id="PF00300">
    <property type="entry name" value="His_Phos_1"/>
    <property type="match status" value="1"/>
</dbReference>
<gene>
    <name evidence="1" type="ORF">AOY20_12960</name>
</gene>
<dbReference type="KEGG" id="aei:AOY20_12960"/>
<dbReference type="Proteomes" id="UP000064939">
    <property type="component" value="Chromosome"/>
</dbReference>
<keyword evidence="2" id="KW-1185">Reference proteome</keyword>
<protein>
    <submittedName>
        <fullName evidence="1">Phosphohistidine phosphatase</fullName>
    </submittedName>
</protein>